<accession>A0A0E9S7T3</accession>
<proteinExistence type="predicted"/>
<dbReference type="AlphaFoldDB" id="A0A0E9S7T3"/>
<reference evidence="1" key="1">
    <citation type="submission" date="2014-11" db="EMBL/GenBank/DDBJ databases">
        <authorList>
            <person name="Amaro Gonzalez C."/>
        </authorList>
    </citation>
    <scope>NUCLEOTIDE SEQUENCE</scope>
</reference>
<reference evidence="1" key="2">
    <citation type="journal article" date="2015" name="Fish Shellfish Immunol.">
        <title>Early steps in the European eel (Anguilla anguilla)-Vibrio vulnificus interaction in the gills: Role of the RtxA13 toxin.</title>
        <authorList>
            <person name="Callol A."/>
            <person name="Pajuelo D."/>
            <person name="Ebbesson L."/>
            <person name="Teles M."/>
            <person name="MacKenzie S."/>
            <person name="Amaro C."/>
        </authorList>
    </citation>
    <scope>NUCLEOTIDE SEQUENCE</scope>
</reference>
<dbReference type="EMBL" id="GBXM01071083">
    <property type="protein sequence ID" value="JAH37494.1"/>
    <property type="molecule type" value="Transcribed_RNA"/>
</dbReference>
<name>A0A0E9S7T3_ANGAN</name>
<organism evidence="1">
    <name type="scientific">Anguilla anguilla</name>
    <name type="common">European freshwater eel</name>
    <name type="synonym">Muraena anguilla</name>
    <dbReference type="NCBI Taxonomy" id="7936"/>
    <lineage>
        <taxon>Eukaryota</taxon>
        <taxon>Metazoa</taxon>
        <taxon>Chordata</taxon>
        <taxon>Craniata</taxon>
        <taxon>Vertebrata</taxon>
        <taxon>Euteleostomi</taxon>
        <taxon>Actinopterygii</taxon>
        <taxon>Neopterygii</taxon>
        <taxon>Teleostei</taxon>
        <taxon>Anguilliformes</taxon>
        <taxon>Anguillidae</taxon>
        <taxon>Anguilla</taxon>
    </lineage>
</organism>
<protein>
    <submittedName>
        <fullName evidence="1">Uncharacterized protein</fullName>
    </submittedName>
</protein>
<sequence>MIKNFLDFLFMSCNKIILIHARILLIFGSETEMCFCRVKTELCTSFSVATRQRITNSTLQF</sequence>
<evidence type="ECO:0000313" key="1">
    <source>
        <dbReference type="EMBL" id="JAH37494.1"/>
    </source>
</evidence>